<evidence type="ECO:0000256" key="3">
    <source>
        <dbReference type="ARBA" id="ARBA00023709"/>
    </source>
</evidence>
<dbReference type="PANTHER" id="PTHR11941">
    <property type="entry name" value="ENOYL-COA HYDRATASE-RELATED"/>
    <property type="match status" value="1"/>
</dbReference>
<dbReference type="Proteomes" id="UP001316184">
    <property type="component" value="Chromosome"/>
</dbReference>
<dbReference type="InterPro" id="IPR001753">
    <property type="entry name" value="Enoyl-CoA_hydra/iso"/>
</dbReference>
<name>A0ABY5MBF0_9ACTN</name>
<dbReference type="Pfam" id="PF00378">
    <property type="entry name" value="ECH_1"/>
    <property type="match status" value="1"/>
</dbReference>
<protein>
    <submittedName>
        <fullName evidence="5">Enoyl-CoA hydratase-related protein</fullName>
    </submittedName>
</protein>
<dbReference type="Gene3D" id="1.10.12.10">
    <property type="entry name" value="Lyase 2-enoyl-coa Hydratase, Chain A, domain 2"/>
    <property type="match status" value="1"/>
</dbReference>
<dbReference type="RefSeq" id="WP_232398294.1">
    <property type="nucleotide sequence ID" value="NZ_CP102173.1"/>
</dbReference>
<dbReference type="SUPFAM" id="SSF52096">
    <property type="entry name" value="ClpP/crotonase"/>
    <property type="match status" value="1"/>
</dbReference>
<dbReference type="PANTHER" id="PTHR11941:SF54">
    <property type="entry name" value="ENOYL-COA HYDRATASE, MITOCHONDRIAL"/>
    <property type="match status" value="1"/>
</dbReference>
<accession>A0ABY5MBF0</accession>
<dbReference type="EMBL" id="CP102173">
    <property type="protein sequence ID" value="UUP14469.1"/>
    <property type="molecule type" value="Genomic_DNA"/>
</dbReference>
<keyword evidence="2" id="KW-0456">Lyase</keyword>
<gene>
    <name evidence="5" type="ORF">NQV15_03910</name>
</gene>
<comment type="similarity">
    <text evidence="1">Belongs to the enoyl-CoA hydratase/isomerase family.</text>
</comment>
<evidence type="ECO:0000256" key="1">
    <source>
        <dbReference type="ARBA" id="ARBA00005254"/>
    </source>
</evidence>
<dbReference type="CDD" id="cd06558">
    <property type="entry name" value="crotonase-like"/>
    <property type="match status" value="1"/>
</dbReference>
<keyword evidence="6" id="KW-1185">Reference proteome</keyword>
<sequence length="270" mass="28440">MNDADASPVLFTKDDEGVAVLTLNRPDRLNAYTPELCAGIVTAVDTYLRDDALRALIITGAGRGFCAGGDIKGDTPEFLENRAMQLGEAKSLRQDMHAVCRAIAGVDKPIIAAINGVAISGGLTLALMCDVRLAGTSARLGDTSGRAGMIPDEGGAWAFPRAMGYDRAWLMVATQELLTAQDAVACGLVTRVVPDEALMDEAIALARRISQGAPIAQRMAKRLMRAGANQSLSDALDAAGIAAEIVIHTDDATEGKAAFREKRAPRFTGR</sequence>
<organism evidence="5 6">
    <name type="scientific">Aeromicrobium wangtongii</name>
    <dbReference type="NCBI Taxonomy" id="2969247"/>
    <lineage>
        <taxon>Bacteria</taxon>
        <taxon>Bacillati</taxon>
        <taxon>Actinomycetota</taxon>
        <taxon>Actinomycetes</taxon>
        <taxon>Propionibacteriales</taxon>
        <taxon>Nocardioidaceae</taxon>
        <taxon>Aeromicrobium</taxon>
    </lineage>
</organism>
<dbReference type="Gene3D" id="3.90.226.10">
    <property type="entry name" value="2-enoyl-CoA Hydratase, Chain A, domain 1"/>
    <property type="match status" value="1"/>
</dbReference>
<dbReference type="InterPro" id="IPR029045">
    <property type="entry name" value="ClpP/crotonase-like_dom_sf"/>
</dbReference>
<dbReference type="InterPro" id="IPR014748">
    <property type="entry name" value="Enoyl-CoA_hydra_C"/>
</dbReference>
<evidence type="ECO:0000256" key="4">
    <source>
        <dbReference type="ARBA" id="ARBA00023717"/>
    </source>
</evidence>
<proteinExistence type="inferred from homology"/>
<evidence type="ECO:0000256" key="2">
    <source>
        <dbReference type="ARBA" id="ARBA00023239"/>
    </source>
</evidence>
<comment type="catalytic activity">
    <reaction evidence="4">
        <text>a 4-saturated-(3S)-3-hydroxyacyl-CoA = a (3E)-enoyl-CoA + H2O</text>
        <dbReference type="Rhea" id="RHEA:20724"/>
        <dbReference type="ChEBI" id="CHEBI:15377"/>
        <dbReference type="ChEBI" id="CHEBI:58521"/>
        <dbReference type="ChEBI" id="CHEBI:137480"/>
        <dbReference type="EC" id="4.2.1.17"/>
    </reaction>
</comment>
<evidence type="ECO:0000313" key="6">
    <source>
        <dbReference type="Proteomes" id="UP001316184"/>
    </source>
</evidence>
<evidence type="ECO:0000313" key="5">
    <source>
        <dbReference type="EMBL" id="UUP14469.1"/>
    </source>
</evidence>
<comment type="catalytic activity">
    <reaction evidence="3">
        <text>a (3S)-3-hydroxyacyl-CoA = a (2E)-enoyl-CoA + H2O</text>
        <dbReference type="Rhea" id="RHEA:16105"/>
        <dbReference type="ChEBI" id="CHEBI:15377"/>
        <dbReference type="ChEBI" id="CHEBI:57318"/>
        <dbReference type="ChEBI" id="CHEBI:58856"/>
        <dbReference type="EC" id="4.2.1.17"/>
    </reaction>
</comment>
<reference evidence="5 6" key="1">
    <citation type="submission" date="2022-08" db="EMBL/GenBank/DDBJ databases">
        <title>novel species in genus Aeromicrobium.</title>
        <authorList>
            <person name="Ye L."/>
        </authorList>
    </citation>
    <scope>NUCLEOTIDE SEQUENCE [LARGE SCALE GENOMIC DNA]</scope>
    <source>
        <strain evidence="6">zg-Y1379</strain>
    </source>
</reference>